<evidence type="ECO:0000313" key="3">
    <source>
        <dbReference type="EMBL" id="UGX96442.1"/>
    </source>
</evidence>
<dbReference type="GO" id="GO:0006508">
    <property type="term" value="P:proteolysis"/>
    <property type="evidence" value="ECO:0007669"/>
    <property type="project" value="UniProtKB-KW"/>
</dbReference>
<feature type="region of interest" description="Disordered" evidence="1">
    <location>
        <begin position="361"/>
        <end position="387"/>
    </location>
</feature>
<reference evidence="3 4" key="1">
    <citation type="journal article" date="2017" name="Syst. Appl. Microbiol.">
        <title>Soybeans inoculated with root zone soils of Canadian native legumes harbour diverse and novel Bradyrhizobium spp. that possess agricultural potential.</title>
        <authorList>
            <person name="Bromfield E.S.P."/>
            <person name="Cloutier S."/>
            <person name="Tambong J.T."/>
            <person name="Tran Thi T.V."/>
        </authorList>
    </citation>
    <scope>NUCLEOTIDE SEQUENCE [LARGE SCALE GENOMIC DNA]</scope>
    <source>
        <strain evidence="3 4">323S2</strain>
    </source>
</reference>
<dbReference type="EMBL" id="CP088280">
    <property type="protein sequence ID" value="UGX96442.1"/>
    <property type="molecule type" value="Genomic_DNA"/>
</dbReference>
<protein>
    <submittedName>
        <fullName evidence="3">Serine protease</fullName>
    </submittedName>
    <submittedName>
        <fullName evidence="2">Trypsin-like peptidase domain-containing protein</fullName>
    </submittedName>
</protein>
<dbReference type="Proteomes" id="UP000564836">
    <property type="component" value="Chromosome"/>
</dbReference>
<dbReference type="RefSeq" id="WP_166342985.1">
    <property type="nucleotide sequence ID" value="NZ_CP088280.1"/>
</dbReference>
<dbReference type="Pfam" id="PF13365">
    <property type="entry name" value="Trypsin_2"/>
    <property type="match status" value="1"/>
</dbReference>
<dbReference type="Gene3D" id="2.40.10.120">
    <property type="match status" value="1"/>
</dbReference>
<name>A0A7Z0TKH6_9BRAD</name>
<dbReference type="GO" id="GO:0004252">
    <property type="term" value="F:serine-type endopeptidase activity"/>
    <property type="evidence" value="ECO:0007669"/>
    <property type="project" value="InterPro"/>
</dbReference>
<evidence type="ECO:0000313" key="4">
    <source>
        <dbReference type="Proteomes" id="UP000564836"/>
    </source>
</evidence>
<dbReference type="SUPFAM" id="SSF50494">
    <property type="entry name" value="Trypsin-like serine proteases"/>
    <property type="match status" value="1"/>
</dbReference>
<dbReference type="EMBL" id="JACBFH010000001">
    <property type="protein sequence ID" value="NYY87406.1"/>
    <property type="molecule type" value="Genomic_DNA"/>
</dbReference>
<accession>A0A7Z0TKH6</accession>
<reference evidence="3 4" key="3">
    <citation type="journal article" date="2022" name="Int. J. Syst. Evol. Microbiol.">
        <title>Strains of Bradyrhizobium barranii sp. nov. associated with legumes native to Canada are symbionts of soybeans and belong to different subspecies (subsp. barranii subsp. nov. and subsp. apii subsp. nov.) and symbiovars (sv. glycinearum and sv. septentrionale).</title>
        <authorList>
            <person name="Bromfield E.S.P."/>
            <person name="Cloutier S."/>
            <person name="Wasai-Hara S."/>
            <person name="Minamisawa K."/>
        </authorList>
    </citation>
    <scope>NUCLEOTIDE SEQUENCE [LARGE SCALE GENOMIC DNA]</scope>
    <source>
        <strain evidence="3 4">323S2</strain>
    </source>
</reference>
<keyword evidence="3" id="KW-0645">Protease</keyword>
<evidence type="ECO:0000313" key="2">
    <source>
        <dbReference type="EMBL" id="NYY87406.1"/>
    </source>
</evidence>
<feature type="compositionally biased region" description="Basic and acidic residues" evidence="1">
    <location>
        <begin position="373"/>
        <end position="387"/>
    </location>
</feature>
<organism evidence="2">
    <name type="scientific">Bradyrhizobium barranii subsp. barranii</name>
    <dbReference type="NCBI Taxonomy" id="2823807"/>
    <lineage>
        <taxon>Bacteria</taxon>
        <taxon>Pseudomonadati</taxon>
        <taxon>Pseudomonadota</taxon>
        <taxon>Alphaproteobacteria</taxon>
        <taxon>Hyphomicrobiales</taxon>
        <taxon>Nitrobacteraceae</taxon>
        <taxon>Bradyrhizobium</taxon>
        <taxon>Bradyrhizobium barranii</taxon>
    </lineage>
</organism>
<dbReference type="PRINTS" id="PR00834">
    <property type="entry name" value="PROTEASES2C"/>
</dbReference>
<dbReference type="AlphaFoldDB" id="A0A7Z0TKH6"/>
<gene>
    <name evidence="3" type="ORF">G6321_00015385</name>
    <name evidence="2" type="ORF">G6321_02885</name>
</gene>
<feature type="region of interest" description="Disordered" evidence="1">
    <location>
        <begin position="278"/>
        <end position="319"/>
    </location>
</feature>
<dbReference type="PANTHER" id="PTHR43019:SF23">
    <property type="entry name" value="PROTEASE DO-LIKE 5, CHLOROPLASTIC"/>
    <property type="match status" value="1"/>
</dbReference>
<sequence>MLIPAFFLNCVVAIGDVATALTPGAPPRVEWQTTGTGFFYGYVLKDDADVAKRQYEIYLVTARHVVAGKQNLKIRVNPASVGATGKEFEVPSNPPPGATTWFYHPDPTIDVAAVRVNFNELTASGFEVNFFTQDVATILKSQMRDKQVAAGDGVFVLGFPMNLAGQQRNYVIVRQGVIARNSEMLDNASTTFMVDAFVFPGNSGGPVVLKPEIVSIEGTSGHDRAALIGIVTQSRNYVDTAISPQTGRPRISFEENAGLAEVLPLDYVNEAITTYRRSKGWPDPLPRAAATSQPPAESDTPVAPVPAEQQRGLRPRGRKRLAAVKAVKKALISKKALVAKKALAAKRGRSAKRIVAKQALGAKPTSNVRRIHRVGEKPGNDDTDEKV</sequence>
<dbReference type="InterPro" id="IPR001940">
    <property type="entry name" value="Peptidase_S1C"/>
</dbReference>
<dbReference type="InterPro" id="IPR009003">
    <property type="entry name" value="Peptidase_S1_PA"/>
</dbReference>
<reference evidence="2" key="2">
    <citation type="submission" date="2020-06" db="EMBL/GenBank/DDBJ databases">
        <title>Whole Genome Sequence of Bradyrhizobium sp. Strain 323S2.</title>
        <authorList>
            <person name="Bromfield E.S.P."/>
        </authorList>
    </citation>
    <scope>NUCLEOTIDE SEQUENCE [LARGE SCALE GENOMIC DNA]</scope>
    <source>
        <strain evidence="2">323S2</strain>
    </source>
</reference>
<evidence type="ECO:0000256" key="1">
    <source>
        <dbReference type="SAM" id="MobiDB-lite"/>
    </source>
</evidence>
<proteinExistence type="predicted"/>
<keyword evidence="3" id="KW-0378">Hydrolase</keyword>
<dbReference type="PANTHER" id="PTHR43019">
    <property type="entry name" value="SERINE ENDOPROTEASE DEGS"/>
    <property type="match status" value="1"/>
</dbReference>